<dbReference type="Proteomes" id="UP001158416">
    <property type="component" value="Unassembled WGS sequence"/>
</dbReference>
<organism evidence="2 3">
    <name type="scientific">Enterobacter bugandensis</name>
    <dbReference type="NCBI Taxonomy" id="881260"/>
    <lineage>
        <taxon>Bacteria</taxon>
        <taxon>Pseudomonadati</taxon>
        <taxon>Pseudomonadota</taxon>
        <taxon>Gammaproteobacteria</taxon>
        <taxon>Enterobacterales</taxon>
        <taxon>Enterobacteriaceae</taxon>
        <taxon>Enterobacter</taxon>
    </lineage>
</organism>
<evidence type="ECO:0000313" key="3">
    <source>
        <dbReference type="Proteomes" id="UP001158416"/>
    </source>
</evidence>
<feature type="signal peptide" evidence="1">
    <location>
        <begin position="1"/>
        <end position="20"/>
    </location>
</feature>
<dbReference type="EMBL" id="JAOCAP010000075">
    <property type="protein sequence ID" value="MDH1321636.1"/>
    <property type="molecule type" value="Genomic_DNA"/>
</dbReference>
<accession>A0AA42PVP1</accession>
<dbReference type="RefSeq" id="WP_280030617.1">
    <property type="nucleotide sequence ID" value="NZ_JAOCAP010000075.1"/>
</dbReference>
<comment type="caution">
    <text evidence="2">The sequence shown here is derived from an EMBL/GenBank/DDBJ whole genome shotgun (WGS) entry which is preliminary data.</text>
</comment>
<reference evidence="2" key="1">
    <citation type="submission" date="2022-09" db="EMBL/GenBank/DDBJ databases">
        <title>Intensive care unit water sources are persistently colonized with multi-drug resistant bacteria and are the site of extensive horizontal gene transfer of antibiotic resistance genes.</title>
        <authorList>
            <person name="Diorio-Toth L."/>
        </authorList>
    </citation>
    <scope>NUCLEOTIDE SEQUENCE</scope>
    <source>
        <strain evidence="2">GD03936</strain>
    </source>
</reference>
<keyword evidence="1" id="KW-0732">Signal</keyword>
<evidence type="ECO:0000313" key="2">
    <source>
        <dbReference type="EMBL" id="MDH1321636.1"/>
    </source>
</evidence>
<protein>
    <submittedName>
        <fullName evidence="2">Uncharacterized protein</fullName>
    </submittedName>
</protein>
<evidence type="ECO:0000256" key="1">
    <source>
        <dbReference type="SAM" id="SignalP"/>
    </source>
</evidence>
<feature type="chain" id="PRO_5041447048" evidence="1">
    <location>
        <begin position="21"/>
        <end position="129"/>
    </location>
</feature>
<sequence length="129" mass="14576">MKINTALIFYGLFVMRSATAAQECSPLRGEVDKAKIWYYKTLVQKSLTQKVSLNTIEISQVLTENAWVALSVSTDIAEPGVFFFKNNELVDVWGGDVYPQDKTRVLNWARGIHAPDKLARCFYASVVIR</sequence>
<gene>
    <name evidence="2" type="ORF">N5C39_25235</name>
</gene>
<dbReference type="AlphaFoldDB" id="A0AA42PVP1"/>
<name>A0AA42PVP1_9ENTR</name>
<proteinExistence type="predicted"/>